<accession>A0A3P7MS26</accession>
<sequence length="68" mass="7966">MCNFFADKKGVSVKVEFWIHGINEISEMTNDFEMEMYINELWTDPKLKFDHLNACKANLSLDHASLVR</sequence>
<evidence type="ECO:0000313" key="3">
    <source>
        <dbReference type="Proteomes" id="UP000271889"/>
    </source>
</evidence>
<keyword evidence="3" id="KW-1185">Reference proteome</keyword>
<gene>
    <name evidence="2" type="ORF">CGOC_LOCUS12132</name>
</gene>
<dbReference type="SUPFAM" id="SSF63712">
    <property type="entry name" value="Nicotinic receptor ligand binding domain-like"/>
    <property type="match status" value="1"/>
</dbReference>
<evidence type="ECO:0000259" key="1">
    <source>
        <dbReference type="Pfam" id="PF02931"/>
    </source>
</evidence>
<dbReference type="OrthoDB" id="407674at2759"/>
<dbReference type="Gene3D" id="2.70.170.10">
    <property type="entry name" value="Neurotransmitter-gated ion-channel ligand-binding domain"/>
    <property type="match status" value="1"/>
</dbReference>
<protein>
    <recommendedName>
        <fullName evidence="1">Neurotransmitter-gated ion-channel ligand-binding domain-containing protein</fullName>
    </recommendedName>
</protein>
<dbReference type="Proteomes" id="UP000271889">
    <property type="component" value="Unassembled WGS sequence"/>
</dbReference>
<proteinExistence type="predicted"/>
<feature type="domain" description="Neurotransmitter-gated ion-channel ligand-binding" evidence="1">
    <location>
        <begin position="8"/>
        <end position="61"/>
    </location>
</feature>
<dbReference type="InterPro" id="IPR036734">
    <property type="entry name" value="Neur_chan_lig-bd_sf"/>
</dbReference>
<dbReference type="GO" id="GO:0005230">
    <property type="term" value="F:extracellular ligand-gated monoatomic ion channel activity"/>
    <property type="evidence" value="ECO:0007669"/>
    <property type="project" value="InterPro"/>
</dbReference>
<dbReference type="InterPro" id="IPR006202">
    <property type="entry name" value="Neur_chan_lig-bd"/>
</dbReference>
<evidence type="ECO:0000313" key="2">
    <source>
        <dbReference type="EMBL" id="VDN32534.1"/>
    </source>
</evidence>
<name>A0A3P7MS26_CYLGO</name>
<reference evidence="2 3" key="1">
    <citation type="submission" date="2018-11" db="EMBL/GenBank/DDBJ databases">
        <authorList>
            <consortium name="Pathogen Informatics"/>
        </authorList>
    </citation>
    <scope>NUCLEOTIDE SEQUENCE [LARGE SCALE GENOMIC DNA]</scope>
</reference>
<dbReference type="AlphaFoldDB" id="A0A3P7MS26"/>
<organism evidence="2 3">
    <name type="scientific">Cylicostephanus goldi</name>
    <name type="common">Nematode worm</name>
    <dbReference type="NCBI Taxonomy" id="71465"/>
    <lineage>
        <taxon>Eukaryota</taxon>
        <taxon>Metazoa</taxon>
        <taxon>Ecdysozoa</taxon>
        <taxon>Nematoda</taxon>
        <taxon>Chromadorea</taxon>
        <taxon>Rhabditida</taxon>
        <taxon>Rhabditina</taxon>
        <taxon>Rhabditomorpha</taxon>
        <taxon>Strongyloidea</taxon>
        <taxon>Strongylidae</taxon>
        <taxon>Cylicostephanus</taxon>
    </lineage>
</organism>
<dbReference type="GO" id="GO:0016020">
    <property type="term" value="C:membrane"/>
    <property type="evidence" value="ECO:0007669"/>
    <property type="project" value="InterPro"/>
</dbReference>
<dbReference type="Pfam" id="PF02931">
    <property type="entry name" value="Neur_chan_LBD"/>
    <property type="match status" value="1"/>
</dbReference>
<dbReference type="EMBL" id="UYRV01120868">
    <property type="protein sequence ID" value="VDN32534.1"/>
    <property type="molecule type" value="Genomic_DNA"/>
</dbReference>